<evidence type="ECO:0000313" key="7">
    <source>
        <dbReference type="EMBL" id="QSB13861.1"/>
    </source>
</evidence>
<dbReference type="RefSeq" id="WP_239675973.1">
    <property type="nucleotide sequence ID" value="NZ_CP070499.1"/>
</dbReference>
<dbReference type="Pfam" id="PF01523">
    <property type="entry name" value="PmbA_TldD_1st"/>
    <property type="match status" value="1"/>
</dbReference>
<feature type="domain" description="Metalloprotease TldD/E C-terminal" evidence="6">
    <location>
        <begin position="234"/>
        <end position="443"/>
    </location>
</feature>
<feature type="domain" description="Metalloprotease TldD/E N-terminal" evidence="5">
    <location>
        <begin position="22"/>
        <end position="86"/>
    </location>
</feature>
<keyword evidence="2" id="KW-0645">Protease</keyword>
<dbReference type="InterPro" id="IPR002510">
    <property type="entry name" value="Metalloprtase-TldD/E_N"/>
</dbReference>
<evidence type="ECO:0000256" key="4">
    <source>
        <dbReference type="ARBA" id="ARBA00023049"/>
    </source>
</evidence>
<name>A0A895Y960_9ACTN</name>
<dbReference type="AlphaFoldDB" id="A0A895Y960"/>
<evidence type="ECO:0000259" key="6">
    <source>
        <dbReference type="Pfam" id="PF19289"/>
    </source>
</evidence>
<dbReference type="GO" id="GO:0005829">
    <property type="term" value="C:cytosol"/>
    <property type="evidence" value="ECO:0007669"/>
    <property type="project" value="TreeGrafter"/>
</dbReference>
<dbReference type="SUPFAM" id="SSF111283">
    <property type="entry name" value="Putative modulator of DNA gyrase, PmbA/TldD"/>
    <property type="match status" value="1"/>
</dbReference>
<evidence type="ECO:0000256" key="2">
    <source>
        <dbReference type="ARBA" id="ARBA00022670"/>
    </source>
</evidence>
<dbReference type="Proteomes" id="UP000662857">
    <property type="component" value="Chromosome"/>
</dbReference>
<protein>
    <submittedName>
        <fullName evidence="7">TldD/PmbA family protein</fullName>
    </submittedName>
</protein>
<dbReference type="GO" id="GO:0008237">
    <property type="term" value="F:metallopeptidase activity"/>
    <property type="evidence" value="ECO:0007669"/>
    <property type="project" value="UniProtKB-KW"/>
</dbReference>
<dbReference type="InterPro" id="IPR045569">
    <property type="entry name" value="Metalloprtase-TldD/E_C"/>
</dbReference>
<evidence type="ECO:0000259" key="5">
    <source>
        <dbReference type="Pfam" id="PF01523"/>
    </source>
</evidence>
<evidence type="ECO:0000256" key="3">
    <source>
        <dbReference type="ARBA" id="ARBA00022801"/>
    </source>
</evidence>
<keyword evidence="8" id="KW-1185">Reference proteome</keyword>
<dbReference type="InterPro" id="IPR051463">
    <property type="entry name" value="Peptidase_U62_metallo"/>
</dbReference>
<accession>A0A895Y960</accession>
<dbReference type="PANTHER" id="PTHR30624">
    <property type="entry name" value="UNCHARACTERIZED PROTEIN TLDD AND PMBA"/>
    <property type="match status" value="1"/>
</dbReference>
<keyword evidence="3" id="KW-0378">Hydrolase</keyword>
<dbReference type="PANTHER" id="PTHR30624:SF10">
    <property type="entry name" value="CONSERVED PROTEIN"/>
    <property type="match status" value="1"/>
</dbReference>
<evidence type="ECO:0000256" key="1">
    <source>
        <dbReference type="ARBA" id="ARBA00005836"/>
    </source>
</evidence>
<sequence length="478" mass="51159">MSEFDAASAAVQAALDAGARYADARVMHRRYESMGARNGEIEALSQNESVGLGVRALVGSGWGFYAAAELDDAAARTAGARAAAIAEASAAVPGPPAALVPATAVVDSWASGCRVDPLAVPLADKGDLLVRATQLMRDYGADQAAGTYQIWDTRKWFVSSEGHRIDQHIRECGGGIHATSIGETESQRRSYPSFRGQYGTRGWELIDELDFLAHAPRVAEESRALLTAPFCPEGETALILGGEQMSLQIHESVGHAIELDRILGWEAAYAGTSWLDLNQLGSLRYGSELMNITIDPTIPGALGSFGYDDEGTPAAARDAVRDGRWVGVLAGRDSAAVAGLGYGGSVRADGWARLPMVRMTNVGLEPGPHTLEEIIANTDDGILMDFNRSWSIDDRRLNFQFGCEIGWEIKNGQRGRMLRNPTYTGIGPRFWNSMDMLSSESIAWGTPNCGKGQPSQIGHTGHPAAPARFTNVRVGVRG</sequence>
<dbReference type="InterPro" id="IPR036059">
    <property type="entry name" value="TldD/PmbA_sf"/>
</dbReference>
<reference evidence="7" key="1">
    <citation type="submission" date="2021-02" db="EMBL/GenBank/DDBJ databases">
        <title>Natrosporangium hydrolyticum gen. nov., sp. nov, a haloalkaliphilic actinobacterium from a soda solonchak soil.</title>
        <authorList>
            <person name="Sorokin D.Y."/>
            <person name="Khijniak T.V."/>
            <person name="Zakharycheva A.P."/>
            <person name="Boueva O.V."/>
            <person name="Ariskina E.V."/>
            <person name="Hahnke R.L."/>
            <person name="Bunk B."/>
            <person name="Sproer C."/>
            <person name="Schumann P."/>
            <person name="Evtushenko L.I."/>
            <person name="Kublanov I.V."/>
        </authorList>
    </citation>
    <scope>NUCLEOTIDE SEQUENCE</scope>
    <source>
        <strain evidence="7">DSM 106523</strain>
    </source>
</reference>
<dbReference type="InterPro" id="IPR035068">
    <property type="entry name" value="TldD/PmbA_N"/>
</dbReference>
<organism evidence="7 8">
    <name type="scientific">Natronosporangium hydrolyticum</name>
    <dbReference type="NCBI Taxonomy" id="2811111"/>
    <lineage>
        <taxon>Bacteria</taxon>
        <taxon>Bacillati</taxon>
        <taxon>Actinomycetota</taxon>
        <taxon>Actinomycetes</taxon>
        <taxon>Micromonosporales</taxon>
        <taxon>Micromonosporaceae</taxon>
        <taxon>Natronosporangium</taxon>
    </lineage>
</organism>
<comment type="similarity">
    <text evidence="1">Belongs to the peptidase U62 family.</text>
</comment>
<dbReference type="KEGG" id="nhy:JQS43_20265"/>
<keyword evidence="4" id="KW-0482">Metalloprotease</keyword>
<dbReference type="Gene3D" id="3.30.2290.10">
    <property type="entry name" value="PmbA/TldD superfamily"/>
    <property type="match status" value="1"/>
</dbReference>
<dbReference type="EMBL" id="CP070499">
    <property type="protein sequence ID" value="QSB13861.1"/>
    <property type="molecule type" value="Genomic_DNA"/>
</dbReference>
<dbReference type="GO" id="GO:0006508">
    <property type="term" value="P:proteolysis"/>
    <property type="evidence" value="ECO:0007669"/>
    <property type="project" value="UniProtKB-KW"/>
</dbReference>
<dbReference type="Pfam" id="PF19289">
    <property type="entry name" value="PmbA_TldD_3rd"/>
    <property type="match status" value="1"/>
</dbReference>
<evidence type="ECO:0000313" key="8">
    <source>
        <dbReference type="Proteomes" id="UP000662857"/>
    </source>
</evidence>
<gene>
    <name evidence="7" type="ORF">JQS43_20265</name>
</gene>
<proteinExistence type="inferred from homology"/>